<dbReference type="AlphaFoldDB" id="X1IWD6"/>
<evidence type="ECO:0000313" key="1">
    <source>
        <dbReference type="EMBL" id="GAH86766.1"/>
    </source>
</evidence>
<proteinExistence type="predicted"/>
<feature type="non-terminal residue" evidence="1">
    <location>
        <position position="1"/>
    </location>
</feature>
<protein>
    <submittedName>
        <fullName evidence="1">Uncharacterized protein</fullName>
    </submittedName>
</protein>
<dbReference type="EMBL" id="BARU01042609">
    <property type="protein sequence ID" value="GAH86766.1"/>
    <property type="molecule type" value="Genomic_DNA"/>
</dbReference>
<organism evidence="1">
    <name type="scientific">marine sediment metagenome</name>
    <dbReference type="NCBI Taxonomy" id="412755"/>
    <lineage>
        <taxon>unclassified sequences</taxon>
        <taxon>metagenomes</taxon>
        <taxon>ecological metagenomes</taxon>
    </lineage>
</organism>
<dbReference type="Pfam" id="PF22075">
    <property type="entry name" value="DUF6939"/>
    <property type="match status" value="1"/>
</dbReference>
<sequence>QSNRYAGMENDTTSSSGQYRNLSPFILGKIPTYIQGLEAKNFENLWQFSKVYKEHLDKDGDPNDLWFKWRNWGWTQSRAQRYPMGKGSKPEYAYWDGEKLGYIDARKRIYAPIYAENVIKTDSFRRLKDIYDTGRIIVLRDYDAYDHQKLNLTLIDVINNPGKKMGHAFVLIMILTNMLEACIHS</sequence>
<reference evidence="1" key="1">
    <citation type="journal article" date="2014" name="Front. Microbiol.">
        <title>High frequency of phylogenetically diverse reductive dehalogenase-homologous genes in deep subseafloor sedimentary metagenomes.</title>
        <authorList>
            <person name="Kawai M."/>
            <person name="Futagami T."/>
            <person name="Toyoda A."/>
            <person name="Takaki Y."/>
            <person name="Nishi S."/>
            <person name="Hori S."/>
            <person name="Arai W."/>
            <person name="Tsubouchi T."/>
            <person name="Morono Y."/>
            <person name="Uchiyama I."/>
            <person name="Ito T."/>
            <person name="Fujiyama A."/>
            <person name="Inagaki F."/>
            <person name="Takami H."/>
        </authorList>
    </citation>
    <scope>NUCLEOTIDE SEQUENCE</scope>
    <source>
        <strain evidence="1">Expedition CK06-06</strain>
    </source>
</reference>
<gene>
    <name evidence="1" type="ORF">S03H2_65439</name>
</gene>
<name>X1IWD6_9ZZZZ</name>
<comment type="caution">
    <text evidence="1">The sequence shown here is derived from an EMBL/GenBank/DDBJ whole genome shotgun (WGS) entry which is preliminary data.</text>
</comment>
<accession>X1IWD6</accession>
<dbReference type="InterPro" id="IPR054219">
    <property type="entry name" value="DUF6939"/>
</dbReference>